<evidence type="ECO:0000313" key="2">
    <source>
        <dbReference type="Proteomes" id="UP000770717"/>
    </source>
</evidence>
<protein>
    <submittedName>
        <fullName evidence="1">Uncharacterized protein</fullName>
    </submittedName>
</protein>
<name>A0A8J6BAV2_ELECQ</name>
<dbReference type="AlphaFoldDB" id="A0A8J6BAV2"/>
<proteinExistence type="predicted"/>
<evidence type="ECO:0000313" key="1">
    <source>
        <dbReference type="EMBL" id="KAG9460190.1"/>
    </source>
</evidence>
<accession>A0A8J6BAV2</accession>
<gene>
    <name evidence="1" type="ORF">GDO78_013665</name>
</gene>
<keyword evidence="2" id="KW-1185">Reference proteome</keyword>
<reference evidence="1" key="1">
    <citation type="thesis" date="2020" institute="ProQuest LLC" country="789 East Eisenhower Parkway, Ann Arbor, MI, USA">
        <title>Comparative Genomics and Chromosome Evolution.</title>
        <authorList>
            <person name="Mudd A.B."/>
        </authorList>
    </citation>
    <scope>NUCLEOTIDE SEQUENCE</scope>
    <source>
        <strain evidence="1">HN-11 Male</strain>
        <tissue evidence="1">Kidney and liver</tissue>
    </source>
</reference>
<dbReference type="Proteomes" id="UP000770717">
    <property type="component" value="Unassembled WGS sequence"/>
</dbReference>
<organism evidence="1 2">
    <name type="scientific">Eleutherodactylus coqui</name>
    <name type="common">Puerto Rican coqui</name>
    <dbReference type="NCBI Taxonomy" id="57060"/>
    <lineage>
        <taxon>Eukaryota</taxon>
        <taxon>Metazoa</taxon>
        <taxon>Chordata</taxon>
        <taxon>Craniata</taxon>
        <taxon>Vertebrata</taxon>
        <taxon>Euteleostomi</taxon>
        <taxon>Amphibia</taxon>
        <taxon>Batrachia</taxon>
        <taxon>Anura</taxon>
        <taxon>Neobatrachia</taxon>
        <taxon>Hyloidea</taxon>
        <taxon>Eleutherodactylidae</taxon>
        <taxon>Eleutherodactylinae</taxon>
        <taxon>Eleutherodactylus</taxon>
        <taxon>Eleutherodactylus</taxon>
    </lineage>
</organism>
<dbReference type="EMBL" id="WNTK01101904">
    <property type="protein sequence ID" value="KAG9460190.1"/>
    <property type="molecule type" value="Genomic_DNA"/>
</dbReference>
<sequence>MGSSQDRSSIVDWQVSVAREHCCLPGQCTHALSLFLQETNCAIPIAVARLGIASQVFIHFNNGFACNTKMGHCSGKRAVCFRHTSAQCTDPENSSLSGVPGSLMICF</sequence>
<comment type="caution">
    <text evidence="1">The sequence shown here is derived from an EMBL/GenBank/DDBJ whole genome shotgun (WGS) entry which is preliminary data.</text>
</comment>